<dbReference type="InterPro" id="IPR045943">
    <property type="entry name" value="DUF6363"/>
</dbReference>
<feature type="active site" description="Nucleophile" evidence="2">
    <location>
        <position position="48"/>
    </location>
</feature>
<accession>A0ABX4YF29</accession>
<dbReference type="Gene3D" id="3.40.1090.10">
    <property type="entry name" value="Cytosolic phospholipase A2 catalytic domain"/>
    <property type="match status" value="1"/>
</dbReference>
<dbReference type="Pfam" id="PF19890">
    <property type="entry name" value="DUF6363"/>
    <property type="match status" value="1"/>
</dbReference>
<keyword evidence="2 4" id="KW-0378">Hydrolase</keyword>
<dbReference type="GO" id="GO:0016787">
    <property type="term" value="F:hydrolase activity"/>
    <property type="evidence" value="ECO:0007669"/>
    <property type="project" value="UniProtKB-KW"/>
</dbReference>
<evidence type="ECO:0000259" key="3">
    <source>
        <dbReference type="PROSITE" id="PS51635"/>
    </source>
</evidence>
<proteinExistence type="predicted"/>
<dbReference type="Pfam" id="PF01734">
    <property type="entry name" value="Patatin"/>
    <property type="match status" value="1"/>
</dbReference>
<evidence type="ECO:0000313" key="5">
    <source>
        <dbReference type="Proteomes" id="UP000094669"/>
    </source>
</evidence>
<dbReference type="PROSITE" id="PS51635">
    <property type="entry name" value="PNPLA"/>
    <property type="match status" value="1"/>
</dbReference>
<comment type="caution">
    <text evidence="2">Lacks conserved residue(s) required for the propagation of feature annotation.</text>
</comment>
<dbReference type="InterPro" id="IPR002641">
    <property type="entry name" value="PNPLA_dom"/>
</dbReference>
<reference evidence="4" key="1">
    <citation type="submission" date="2018-01" db="EMBL/GenBank/DDBJ databases">
        <title>Genomic characterization of Leptospira inadai serogroup Lyme isolated from captured rat in Brazil and comparative analysis with human reference strain.</title>
        <authorList>
            <person name="Moreno L.Z."/>
            <person name="Loureiro A.P."/>
            <person name="Miraglia F."/>
            <person name="Kremer F.S."/>
            <person name="Eslabao M.R."/>
            <person name="Dellagostin O.A."/>
            <person name="Lilenbaum W."/>
            <person name="Moreno A.M."/>
        </authorList>
    </citation>
    <scope>NUCLEOTIDE SEQUENCE [LARGE SCALE GENOMIC DNA]</scope>
    <source>
        <strain evidence="4">M34/99</strain>
    </source>
</reference>
<feature type="domain" description="PNPLA" evidence="3">
    <location>
        <begin position="13"/>
        <end position="188"/>
    </location>
</feature>
<comment type="caution">
    <text evidence="4">The sequence shown here is derived from an EMBL/GenBank/DDBJ whole genome shotgun (WGS) entry which is preliminary data.</text>
</comment>
<dbReference type="EMBL" id="MCRM02000021">
    <property type="protein sequence ID" value="PNV73631.1"/>
    <property type="molecule type" value="Genomic_DNA"/>
</dbReference>
<keyword evidence="1 2" id="KW-0443">Lipid metabolism</keyword>
<dbReference type="Proteomes" id="UP000094669">
    <property type="component" value="Unassembled WGS sequence"/>
</dbReference>
<dbReference type="RefSeq" id="WP_010418002.1">
    <property type="nucleotide sequence ID" value="NZ_MCRM02000021.1"/>
</dbReference>
<feature type="active site" description="Proton acceptor" evidence="2">
    <location>
        <position position="175"/>
    </location>
</feature>
<name>A0ABX4YF29_9LEPT</name>
<dbReference type="InterPro" id="IPR016035">
    <property type="entry name" value="Acyl_Trfase/lysoPLipase"/>
</dbReference>
<evidence type="ECO:0000256" key="1">
    <source>
        <dbReference type="ARBA" id="ARBA00023098"/>
    </source>
</evidence>
<protein>
    <submittedName>
        <fullName evidence="4">Hydrolase</fullName>
    </submittedName>
</protein>
<feature type="short sequence motif" description="GXGXXG" evidence="2">
    <location>
        <begin position="17"/>
        <end position="22"/>
    </location>
</feature>
<gene>
    <name evidence="4" type="ORF">BES34_016375</name>
</gene>
<keyword evidence="2" id="KW-0442">Lipid degradation</keyword>
<evidence type="ECO:0000256" key="2">
    <source>
        <dbReference type="PROSITE-ProRule" id="PRU01161"/>
    </source>
</evidence>
<keyword evidence="5" id="KW-1185">Reference proteome</keyword>
<organism evidence="4 5">
    <name type="scientific">Leptospira inadai serovar Lyme</name>
    <dbReference type="NCBI Taxonomy" id="293084"/>
    <lineage>
        <taxon>Bacteria</taxon>
        <taxon>Pseudomonadati</taxon>
        <taxon>Spirochaetota</taxon>
        <taxon>Spirochaetia</taxon>
        <taxon>Leptospirales</taxon>
        <taxon>Leptospiraceae</taxon>
        <taxon>Leptospira</taxon>
    </lineage>
</organism>
<evidence type="ECO:0000313" key="4">
    <source>
        <dbReference type="EMBL" id="PNV73631.1"/>
    </source>
</evidence>
<dbReference type="SUPFAM" id="SSF52151">
    <property type="entry name" value="FabD/lysophospholipase-like"/>
    <property type="match status" value="1"/>
</dbReference>
<sequence length="309" mass="34282">MNLPKAKKGKRALLVEGGGMKGAFSGGVLHSLNCILPAQNYDIIVAVSSGACCAAYYATTPVPEPKEGEHKLSIWKRELAGRKLISVLNPLRGKFFLDQKYLIDYLFREKYPIQTQNFGKYGLPELRIAVSNLSTRTSEYIKATSENIFDLLKAATSLPIATKGRHKLEGGSYSDAAILNPLPLNDLIEAGYNNITVVMNSPLEHVSPPLDSLSRFLSFPLDRKMSKIMKSSHHFHFNEARILAANPPKGVKIHVIAPNRNLPVGLVTTKQSLLEETVELGKRVGLNAALYLKQRFRKRKLEYNLNLAT</sequence>